<dbReference type="SUPFAM" id="SSF55486">
    <property type="entry name" value="Metalloproteases ('zincins'), catalytic domain"/>
    <property type="match status" value="1"/>
</dbReference>
<dbReference type="GeneID" id="98174385"/>
<evidence type="ECO:0000256" key="6">
    <source>
        <dbReference type="ARBA" id="ARBA00022801"/>
    </source>
</evidence>
<evidence type="ECO:0000256" key="2">
    <source>
        <dbReference type="ARBA" id="ARBA00008721"/>
    </source>
</evidence>
<comment type="caution">
    <text evidence="12">The sequence shown here is derived from an EMBL/GenBank/DDBJ whole genome shotgun (WGS) entry which is preliminary data.</text>
</comment>
<dbReference type="PANTHER" id="PTHR47466:SF1">
    <property type="entry name" value="METALLOPROTEASE MEP1 (AFU_ORTHOLOGUE AFUA_1G07730)-RELATED"/>
    <property type="match status" value="1"/>
</dbReference>
<dbReference type="InterPro" id="IPR008754">
    <property type="entry name" value="Peptidase_M43"/>
</dbReference>
<keyword evidence="13" id="KW-1185">Reference proteome</keyword>
<dbReference type="EMBL" id="BAAFSV010000002">
    <property type="protein sequence ID" value="GAB1313431.1"/>
    <property type="molecule type" value="Genomic_DNA"/>
</dbReference>
<evidence type="ECO:0000256" key="5">
    <source>
        <dbReference type="ARBA" id="ARBA00022729"/>
    </source>
</evidence>
<dbReference type="Pfam" id="PF05572">
    <property type="entry name" value="Peptidase_M43"/>
    <property type="match status" value="1"/>
</dbReference>
<name>A0ABQ0G6P1_9PEZI</name>
<feature type="domain" description="Peptidase M43 pregnancy-associated plasma-A" evidence="11">
    <location>
        <begin position="181"/>
        <end position="267"/>
    </location>
</feature>
<evidence type="ECO:0000256" key="1">
    <source>
        <dbReference type="ARBA" id="ARBA00003174"/>
    </source>
</evidence>
<evidence type="ECO:0000313" key="13">
    <source>
        <dbReference type="Proteomes" id="UP001628179"/>
    </source>
</evidence>
<gene>
    <name evidence="12" type="ORF">MFIFM68171_03641</name>
</gene>
<keyword evidence="6" id="KW-0378">Hydrolase</keyword>
<comment type="function">
    <text evidence="1">Secreted metalloproteinase that allows assimilation of proteinaceous substrates.</text>
</comment>
<accession>A0ABQ0G6P1</accession>
<protein>
    <recommendedName>
        <fullName evidence="11">Peptidase M43 pregnancy-associated plasma-A domain-containing protein</fullName>
    </recommendedName>
</protein>
<keyword evidence="8" id="KW-0482">Metalloprotease</keyword>
<keyword evidence="4" id="KW-0479">Metal-binding</keyword>
<feature type="signal peptide" evidence="10">
    <location>
        <begin position="1"/>
        <end position="19"/>
    </location>
</feature>
<comment type="similarity">
    <text evidence="2">Belongs to the peptidase M43B family.</text>
</comment>
<dbReference type="PANTHER" id="PTHR47466">
    <property type="match status" value="1"/>
</dbReference>
<dbReference type="Gene3D" id="3.40.390.10">
    <property type="entry name" value="Collagenase (Catalytic Domain)"/>
    <property type="match status" value="1"/>
</dbReference>
<evidence type="ECO:0000256" key="9">
    <source>
        <dbReference type="ARBA" id="ARBA00023157"/>
    </source>
</evidence>
<evidence type="ECO:0000256" key="7">
    <source>
        <dbReference type="ARBA" id="ARBA00022833"/>
    </source>
</evidence>
<dbReference type="CDD" id="cd04275">
    <property type="entry name" value="ZnMc_pappalysin_like"/>
    <property type="match status" value="1"/>
</dbReference>
<reference evidence="12 13" key="1">
    <citation type="submission" date="2024-09" db="EMBL/GenBank/DDBJ databases">
        <title>Itraconazole resistance in Madurella fahalii resulting from another homologue of gene encoding cytochrome P450 14-alpha sterol demethylase (CYP51).</title>
        <authorList>
            <person name="Yoshioka I."/>
            <person name="Fahal A.H."/>
            <person name="Kaneko S."/>
            <person name="Yaguchi T."/>
        </authorList>
    </citation>
    <scope>NUCLEOTIDE SEQUENCE [LARGE SCALE GENOMIC DNA]</scope>
    <source>
        <strain evidence="12 13">IFM 68171</strain>
    </source>
</reference>
<evidence type="ECO:0000256" key="10">
    <source>
        <dbReference type="SAM" id="SignalP"/>
    </source>
</evidence>
<keyword evidence="5 10" id="KW-0732">Signal</keyword>
<keyword evidence="3" id="KW-0645">Protease</keyword>
<organism evidence="12 13">
    <name type="scientific">Madurella fahalii</name>
    <dbReference type="NCBI Taxonomy" id="1157608"/>
    <lineage>
        <taxon>Eukaryota</taxon>
        <taxon>Fungi</taxon>
        <taxon>Dikarya</taxon>
        <taxon>Ascomycota</taxon>
        <taxon>Pezizomycotina</taxon>
        <taxon>Sordariomycetes</taxon>
        <taxon>Sordariomycetidae</taxon>
        <taxon>Sordariales</taxon>
        <taxon>Sordariales incertae sedis</taxon>
        <taxon>Madurella</taxon>
    </lineage>
</organism>
<evidence type="ECO:0000256" key="3">
    <source>
        <dbReference type="ARBA" id="ARBA00022670"/>
    </source>
</evidence>
<dbReference type="InterPro" id="IPR024079">
    <property type="entry name" value="MetalloPept_cat_dom_sf"/>
</dbReference>
<evidence type="ECO:0000259" key="11">
    <source>
        <dbReference type="Pfam" id="PF05572"/>
    </source>
</evidence>
<feature type="chain" id="PRO_5046140219" description="Peptidase M43 pregnancy-associated plasma-A domain-containing protein" evidence="10">
    <location>
        <begin position="20"/>
        <end position="275"/>
    </location>
</feature>
<evidence type="ECO:0000256" key="8">
    <source>
        <dbReference type="ARBA" id="ARBA00023049"/>
    </source>
</evidence>
<proteinExistence type="inferred from homology"/>
<dbReference type="Proteomes" id="UP001628179">
    <property type="component" value="Unassembled WGS sequence"/>
</dbReference>
<sequence length="275" mass="30779">MSLLKWIAFTLVGIVSVYAVESDAELGNWCGTVATEEWLAADYARAPSAKRQVVGQPSITVDTYFHVVTNSTRVQDGWLTDQLLNDQLQILNADYASSNISFRLQGISRTVNAAWATNGNTRVQLEMHKALREGAYDTLNIYFRTHIRSETGNTVNGYCTLPFTFQQGSENFYRDGCVVFHSTVPGRTVTHEVGHWFGLLHTFQGGCTGPGDNVMDTPAEALPSWDCNITRDTCPDQPGYDPVRNFMDYSTGSCRNNFTPGQIARMWGQWNYFRA</sequence>
<evidence type="ECO:0000313" key="12">
    <source>
        <dbReference type="EMBL" id="GAB1313431.1"/>
    </source>
</evidence>
<keyword evidence="9" id="KW-1015">Disulfide bond</keyword>
<dbReference type="RefSeq" id="XP_070915163.1">
    <property type="nucleotide sequence ID" value="XM_071059062.1"/>
</dbReference>
<evidence type="ECO:0000256" key="4">
    <source>
        <dbReference type="ARBA" id="ARBA00022723"/>
    </source>
</evidence>
<keyword evidence="7" id="KW-0862">Zinc</keyword>